<proteinExistence type="predicted"/>
<dbReference type="InterPro" id="IPR050595">
    <property type="entry name" value="Bact_response_regulator"/>
</dbReference>
<dbReference type="InterPro" id="IPR001789">
    <property type="entry name" value="Sig_transdc_resp-reg_receiver"/>
</dbReference>
<reference evidence="4 5" key="1">
    <citation type="submission" date="2018-04" db="EMBL/GenBank/DDBJ databases">
        <title>Pedobacter chongqingensis sp. nov., isolated from a rottenly hemp rope.</title>
        <authorList>
            <person name="Cai Y."/>
        </authorList>
    </citation>
    <scope>NUCLEOTIDE SEQUENCE [LARGE SCALE GENOMIC DNA]</scope>
    <source>
        <strain evidence="4 5">FJ4-8</strain>
    </source>
</reference>
<evidence type="ECO:0000259" key="3">
    <source>
        <dbReference type="PROSITE" id="PS50110"/>
    </source>
</evidence>
<dbReference type="Gene3D" id="3.40.50.2300">
    <property type="match status" value="1"/>
</dbReference>
<dbReference type="EMBL" id="QEAS01000014">
    <property type="protein sequence ID" value="PWG79484.1"/>
    <property type="molecule type" value="Genomic_DNA"/>
</dbReference>
<dbReference type="PROSITE" id="PS50110">
    <property type="entry name" value="RESPONSE_REGULATORY"/>
    <property type="match status" value="1"/>
</dbReference>
<protein>
    <submittedName>
        <fullName evidence="4">Response regulator</fullName>
    </submittedName>
</protein>
<name>A0A2U2PDU6_9SPHI</name>
<accession>A0A2U2PDU6</accession>
<dbReference type="RefSeq" id="WP_109417027.1">
    <property type="nucleotide sequence ID" value="NZ_QEAS01000014.1"/>
</dbReference>
<feature type="modified residue" description="4-aspartylphosphate" evidence="2">
    <location>
        <position position="52"/>
    </location>
</feature>
<comment type="caution">
    <text evidence="4">The sequence shown here is derived from an EMBL/GenBank/DDBJ whole genome shotgun (WGS) entry which is preliminary data.</text>
</comment>
<feature type="domain" description="Response regulatory" evidence="3">
    <location>
        <begin position="3"/>
        <end position="117"/>
    </location>
</feature>
<dbReference type="AlphaFoldDB" id="A0A2U2PDU6"/>
<dbReference type="OrthoDB" id="9789181at2"/>
<sequence length="117" mass="13322">MKRILIFDDDADILEILTYLLNEKGWDVHTRANCNDILSIVEECRPDVILMDNWIPDAGGIIATRTVKSSDELRDIPVIYFSANNDIEKLAAEAGADAWLAKPFDLDELEQLLSRFR</sequence>
<keyword evidence="5" id="KW-1185">Reference proteome</keyword>
<dbReference type="SUPFAM" id="SSF52172">
    <property type="entry name" value="CheY-like"/>
    <property type="match status" value="1"/>
</dbReference>
<dbReference type="Pfam" id="PF00072">
    <property type="entry name" value="Response_reg"/>
    <property type="match status" value="1"/>
</dbReference>
<evidence type="ECO:0000256" key="1">
    <source>
        <dbReference type="ARBA" id="ARBA00022553"/>
    </source>
</evidence>
<dbReference type="Proteomes" id="UP000245647">
    <property type="component" value="Unassembled WGS sequence"/>
</dbReference>
<dbReference type="InterPro" id="IPR011006">
    <property type="entry name" value="CheY-like_superfamily"/>
</dbReference>
<dbReference type="SMART" id="SM00448">
    <property type="entry name" value="REC"/>
    <property type="match status" value="1"/>
</dbReference>
<gene>
    <name evidence="4" type="ORF">DDR33_17155</name>
</gene>
<dbReference type="GO" id="GO:0000160">
    <property type="term" value="P:phosphorelay signal transduction system"/>
    <property type="evidence" value="ECO:0007669"/>
    <property type="project" value="InterPro"/>
</dbReference>
<dbReference type="PANTHER" id="PTHR44591">
    <property type="entry name" value="STRESS RESPONSE REGULATOR PROTEIN 1"/>
    <property type="match status" value="1"/>
</dbReference>
<evidence type="ECO:0000313" key="4">
    <source>
        <dbReference type="EMBL" id="PWG79484.1"/>
    </source>
</evidence>
<dbReference type="PANTHER" id="PTHR44591:SF3">
    <property type="entry name" value="RESPONSE REGULATORY DOMAIN-CONTAINING PROTEIN"/>
    <property type="match status" value="1"/>
</dbReference>
<evidence type="ECO:0000313" key="5">
    <source>
        <dbReference type="Proteomes" id="UP000245647"/>
    </source>
</evidence>
<organism evidence="4 5">
    <name type="scientific">Pararcticibacter amylolyticus</name>
    <dbReference type="NCBI Taxonomy" id="2173175"/>
    <lineage>
        <taxon>Bacteria</taxon>
        <taxon>Pseudomonadati</taxon>
        <taxon>Bacteroidota</taxon>
        <taxon>Sphingobacteriia</taxon>
        <taxon>Sphingobacteriales</taxon>
        <taxon>Sphingobacteriaceae</taxon>
        <taxon>Pararcticibacter</taxon>
    </lineage>
</organism>
<keyword evidence="1 2" id="KW-0597">Phosphoprotein</keyword>
<evidence type="ECO:0000256" key="2">
    <source>
        <dbReference type="PROSITE-ProRule" id="PRU00169"/>
    </source>
</evidence>